<protein>
    <submittedName>
        <fullName evidence="4">DUF2157 domain-containing protein</fullName>
    </submittedName>
</protein>
<feature type="domain" description="DUF2157" evidence="3">
    <location>
        <begin position="15"/>
        <end position="154"/>
    </location>
</feature>
<keyword evidence="5" id="KW-1185">Reference proteome</keyword>
<feature type="transmembrane region" description="Helical" evidence="2">
    <location>
        <begin position="372"/>
        <end position="390"/>
    </location>
</feature>
<keyword evidence="2" id="KW-0812">Transmembrane</keyword>
<feature type="transmembrane region" description="Helical" evidence="2">
    <location>
        <begin position="206"/>
        <end position="224"/>
    </location>
</feature>
<feature type="compositionally biased region" description="Polar residues" evidence="1">
    <location>
        <begin position="548"/>
        <end position="563"/>
    </location>
</feature>
<feature type="compositionally biased region" description="Low complexity" evidence="1">
    <location>
        <begin position="455"/>
        <end position="474"/>
    </location>
</feature>
<feature type="region of interest" description="Disordered" evidence="1">
    <location>
        <begin position="434"/>
        <end position="477"/>
    </location>
</feature>
<feature type="region of interest" description="Disordered" evidence="1">
    <location>
        <begin position="503"/>
        <end position="589"/>
    </location>
</feature>
<feature type="transmembrane region" description="Helical" evidence="2">
    <location>
        <begin position="317"/>
        <end position="335"/>
    </location>
</feature>
<accession>A0ABR6VG86</accession>
<feature type="transmembrane region" description="Helical" evidence="2">
    <location>
        <begin position="150"/>
        <end position="170"/>
    </location>
</feature>
<evidence type="ECO:0000256" key="1">
    <source>
        <dbReference type="SAM" id="MobiDB-lite"/>
    </source>
</evidence>
<proteinExistence type="predicted"/>
<dbReference type="RefSeq" id="WP_186502373.1">
    <property type="nucleotide sequence ID" value="NZ_JACOGK010000006.1"/>
</dbReference>
<dbReference type="InterPro" id="IPR018677">
    <property type="entry name" value="DUF2157"/>
</dbReference>
<feature type="transmembrane region" description="Helical" evidence="2">
    <location>
        <begin position="396"/>
        <end position="413"/>
    </location>
</feature>
<feature type="transmembrane region" description="Helical" evidence="2">
    <location>
        <begin position="230"/>
        <end position="250"/>
    </location>
</feature>
<evidence type="ECO:0000313" key="4">
    <source>
        <dbReference type="EMBL" id="MBC3536209.1"/>
    </source>
</evidence>
<dbReference type="EMBL" id="JACOGK010000006">
    <property type="protein sequence ID" value="MBC3536209.1"/>
    <property type="molecule type" value="Genomic_DNA"/>
</dbReference>
<keyword evidence="2" id="KW-0472">Membrane</keyword>
<name>A0ABR6VG86_9FIRM</name>
<organism evidence="4 5">
    <name type="scientific">Megasphaera hominis</name>
    <dbReference type="NCBI Taxonomy" id="159836"/>
    <lineage>
        <taxon>Bacteria</taxon>
        <taxon>Bacillati</taxon>
        <taxon>Bacillota</taxon>
        <taxon>Negativicutes</taxon>
        <taxon>Veillonellales</taxon>
        <taxon>Veillonellaceae</taxon>
        <taxon>Megasphaera</taxon>
    </lineage>
</organism>
<feature type="transmembrane region" description="Helical" evidence="2">
    <location>
        <begin position="40"/>
        <end position="65"/>
    </location>
</feature>
<evidence type="ECO:0000259" key="3">
    <source>
        <dbReference type="Pfam" id="PF09925"/>
    </source>
</evidence>
<sequence length="589" mass="64468">MGKTDKKWLEEQLSEWIHKGWISAEAGQQIRQTLPAGPAFSVPLLSIIAIVGGSIAGMVLIWIISSLWYQISPTARIVTAAVFLLLSQASVGFAMFRDRQGTWVGELVAVVHALVVGSVVAVAQQTFYVGWDTASFLVVCALLCLPAIYLLRSVCLVVVYALAVLCWAAIGGPVDAPGGAAFIWVLLVVLVPFYRLLQKNQDEVRLAIYSWTITITVFAAFGLAALDSAYIPFLLLATLAVAIMLTGYSIDIRKAWGVPFRWFGRCAAAGSLLISALPASWYGVADIQGFHWTTTAVTVVLFMSILALLVKGVKKRLWGPVLYAGIPVILAAETILVRNGLYSSVPLIVSSLYLIAIGFYEMVQGYQGGRTNHLKFGLSILVCLIIAVFWGGSFSPLVPVVGIIILALLIFQIRRTSRQRKDTAERVRHRTEIRHKVTTVRSERKKRSSHRRRAAAPPVAETEAAPAEASAQEPLQEEELPEWMKELHLPDSLQEPAAPEAEIPVPAAPRSVIQKETEPSHFVPPVFHNPDDIPLPQVTVPQPRRAARTQQPAKPAAGSTSPWGTPVAKPKREKHFTHSPWSTEGENEK</sequence>
<gene>
    <name evidence="4" type="ORF">H8J70_02930</name>
</gene>
<feature type="transmembrane region" description="Helical" evidence="2">
    <location>
        <begin position="290"/>
        <end position="310"/>
    </location>
</feature>
<feature type="transmembrane region" description="Helical" evidence="2">
    <location>
        <begin position="341"/>
        <end position="360"/>
    </location>
</feature>
<feature type="transmembrane region" description="Helical" evidence="2">
    <location>
        <begin position="262"/>
        <end position="284"/>
    </location>
</feature>
<feature type="compositionally biased region" description="Basic residues" evidence="1">
    <location>
        <begin position="434"/>
        <end position="454"/>
    </location>
</feature>
<comment type="caution">
    <text evidence="4">The sequence shown here is derived from an EMBL/GenBank/DDBJ whole genome shotgun (WGS) entry which is preliminary data.</text>
</comment>
<feature type="compositionally biased region" description="Polar residues" evidence="1">
    <location>
        <begin position="579"/>
        <end position="589"/>
    </location>
</feature>
<feature type="transmembrane region" description="Helical" evidence="2">
    <location>
        <begin position="128"/>
        <end position="145"/>
    </location>
</feature>
<feature type="transmembrane region" description="Helical" evidence="2">
    <location>
        <begin position="176"/>
        <end position="194"/>
    </location>
</feature>
<dbReference type="Pfam" id="PF09925">
    <property type="entry name" value="DUF2157"/>
    <property type="match status" value="1"/>
</dbReference>
<evidence type="ECO:0000313" key="5">
    <source>
        <dbReference type="Proteomes" id="UP000606870"/>
    </source>
</evidence>
<reference evidence="4 5" key="1">
    <citation type="submission" date="2020-08" db="EMBL/GenBank/DDBJ databases">
        <authorList>
            <person name="Liu C."/>
            <person name="Sun Q."/>
        </authorList>
    </citation>
    <scope>NUCLEOTIDE SEQUENCE [LARGE SCALE GENOMIC DNA]</scope>
    <source>
        <strain evidence="4 5">NSJ-59</strain>
    </source>
</reference>
<keyword evidence="2" id="KW-1133">Transmembrane helix</keyword>
<feature type="transmembrane region" description="Helical" evidence="2">
    <location>
        <begin position="77"/>
        <end position="96"/>
    </location>
</feature>
<evidence type="ECO:0000256" key="2">
    <source>
        <dbReference type="SAM" id="Phobius"/>
    </source>
</evidence>
<dbReference type="Proteomes" id="UP000606870">
    <property type="component" value="Unassembled WGS sequence"/>
</dbReference>
<feature type="transmembrane region" description="Helical" evidence="2">
    <location>
        <begin position="103"/>
        <end position="122"/>
    </location>
</feature>